<proteinExistence type="predicted"/>
<sequence length="133" mass="15679">MGYTKKEKREVRFAFLQMMLRLQKKLDPARFMLIMSIADLYFTPNIKQDEAILHELSQQYPEEGSIIMELMPAWKRWGYEEGIEEGKVEGKEEGKEEERQTIIRKLLDKGFSPEEVAVTLEFPLNDVKKLIKP</sequence>
<evidence type="ECO:0000313" key="1">
    <source>
        <dbReference type="EMBL" id="MBP1988632.1"/>
    </source>
</evidence>
<gene>
    <name evidence="1" type="ORF">J2Z66_000227</name>
</gene>
<name>A0ABS4IM27_9BACL</name>
<comment type="caution">
    <text evidence="1">The sequence shown here is derived from an EMBL/GenBank/DDBJ whole genome shotgun (WGS) entry which is preliminary data.</text>
</comment>
<accession>A0ABS4IM27</accession>
<dbReference type="RefSeq" id="WP_209968796.1">
    <property type="nucleotide sequence ID" value="NZ_JAGGLB010000001.1"/>
</dbReference>
<reference evidence="1 2" key="1">
    <citation type="submission" date="2021-03" db="EMBL/GenBank/DDBJ databases">
        <title>Genomic Encyclopedia of Type Strains, Phase IV (KMG-IV): sequencing the most valuable type-strain genomes for metagenomic binning, comparative biology and taxonomic classification.</title>
        <authorList>
            <person name="Goeker M."/>
        </authorList>
    </citation>
    <scope>NUCLEOTIDE SEQUENCE [LARGE SCALE GENOMIC DNA]</scope>
    <source>
        <strain evidence="1 2">DSM 26048</strain>
    </source>
</reference>
<keyword evidence="2" id="KW-1185">Reference proteome</keyword>
<evidence type="ECO:0000313" key="2">
    <source>
        <dbReference type="Proteomes" id="UP001519287"/>
    </source>
</evidence>
<dbReference type="EMBL" id="JAGGLB010000001">
    <property type="protein sequence ID" value="MBP1988632.1"/>
    <property type="molecule type" value="Genomic_DNA"/>
</dbReference>
<dbReference type="Proteomes" id="UP001519287">
    <property type="component" value="Unassembled WGS sequence"/>
</dbReference>
<organism evidence="1 2">
    <name type="scientific">Paenibacillus eucommiae</name>
    <dbReference type="NCBI Taxonomy" id="1355755"/>
    <lineage>
        <taxon>Bacteria</taxon>
        <taxon>Bacillati</taxon>
        <taxon>Bacillota</taxon>
        <taxon>Bacilli</taxon>
        <taxon>Bacillales</taxon>
        <taxon>Paenibacillaceae</taxon>
        <taxon>Paenibacillus</taxon>
    </lineage>
</organism>
<protein>
    <submittedName>
        <fullName evidence="1">Transposase/invertase (TIGR01784 family)</fullName>
    </submittedName>
</protein>